<proteinExistence type="predicted"/>
<comment type="caution">
    <text evidence="10">The sequence shown here is derived from an EMBL/GenBank/DDBJ whole genome shotgun (WGS) entry which is preliminary data.</text>
</comment>
<dbReference type="GO" id="GO:0005829">
    <property type="term" value="C:cytosol"/>
    <property type="evidence" value="ECO:0007669"/>
    <property type="project" value="TreeGrafter"/>
</dbReference>
<evidence type="ECO:0000256" key="3">
    <source>
        <dbReference type="ARBA" id="ARBA00022813"/>
    </source>
</evidence>
<dbReference type="OrthoDB" id="9793120at2"/>
<dbReference type="GO" id="GO:0004014">
    <property type="term" value="F:adenosylmethionine decarboxylase activity"/>
    <property type="evidence" value="ECO:0007669"/>
    <property type="project" value="InterPro"/>
</dbReference>
<dbReference type="InterPro" id="IPR003826">
    <property type="entry name" value="AdoMetDC_fam_prok"/>
</dbReference>
<dbReference type="PANTHER" id="PTHR33866:SF2">
    <property type="entry name" value="S-ADENOSYLMETHIONINE DECARBOXYLASE PROENZYME"/>
    <property type="match status" value="1"/>
</dbReference>
<dbReference type="SUPFAM" id="SSF56276">
    <property type="entry name" value="S-adenosylmethionine decarboxylase"/>
    <property type="match status" value="1"/>
</dbReference>
<evidence type="ECO:0000256" key="9">
    <source>
        <dbReference type="ARBA" id="ARBA00023317"/>
    </source>
</evidence>
<evidence type="ECO:0000256" key="1">
    <source>
        <dbReference type="ARBA" id="ARBA00001928"/>
    </source>
</evidence>
<dbReference type="GO" id="GO:0008295">
    <property type="term" value="P:spermidine biosynthetic process"/>
    <property type="evidence" value="ECO:0007669"/>
    <property type="project" value="UniProtKB-KW"/>
</dbReference>
<dbReference type="Pfam" id="PF02675">
    <property type="entry name" value="AdoMet_dc"/>
    <property type="match status" value="1"/>
</dbReference>
<gene>
    <name evidence="10" type="ORF">EHT25_02865</name>
</gene>
<keyword evidence="4" id="KW-0745">Spermidine biosynthesis</keyword>
<keyword evidence="3" id="KW-0068">Autocatalytic cleavage</keyword>
<evidence type="ECO:0000256" key="6">
    <source>
        <dbReference type="ARBA" id="ARBA00023145"/>
    </source>
</evidence>
<keyword evidence="2" id="KW-0210">Decarboxylase</keyword>
<dbReference type="EMBL" id="RQJO01000007">
    <property type="protein sequence ID" value="RRB06754.1"/>
    <property type="molecule type" value="Genomic_DNA"/>
</dbReference>
<dbReference type="Proteomes" id="UP000271925">
    <property type="component" value="Unassembled WGS sequence"/>
</dbReference>
<accession>A0A3P1C1S6</accession>
<evidence type="ECO:0000256" key="7">
    <source>
        <dbReference type="ARBA" id="ARBA00023239"/>
    </source>
</evidence>
<dbReference type="Gene3D" id="3.60.90.10">
    <property type="entry name" value="S-adenosylmethionine decarboxylase"/>
    <property type="match status" value="1"/>
</dbReference>
<reference evidence="10 11" key="1">
    <citation type="submission" date="2018-11" db="EMBL/GenBank/DDBJ databases">
        <authorList>
            <person name="Zhou Z."/>
            <person name="Wang G."/>
        </authorList>
    </citation>
    <scope>NUCLEOTIDE SEQUENCE [LARGE SCALE GENOMIC DNA]</scope>
    <source>
        <strain evidence="10 11">KCTC52004</strain>
    </source>
</reference>
<dbReference type="AlphaFoldDB" id="A0A3P1C1S6"/>
<evidence type="ECO:0000256" key="2">
    <source>
        <dbReference type="ARBA" id="ARBA00022793"/>
    </source>
</evidence>
<protein>
    <submittedName>
        <fullName evidence="10">S-adenosylmethionine decarboxylase</fullName>
    </submittedName>
</protein>
<dbReference type="InterPro" id="IPR016067">
    <property type="entry name" value="S-AdoMet_deCO2ase_core"/>
</dbReference>
<sequence>MTSYRPGLHILATFEAPMTALTDIERCRSGFDRLIQELGLSKVGEVYHSFPNHGFTAVLCLTESHVSIHTWPESGLATFDVFLSNFQHDNTLKVRRFYEESLRLFEVTSVIHEQEITR</sequence>
<organism evidence="10 11">
    <name type="scientific">Larkinella rosea</name>
    <dbReference type="NCBI Taxonomy" id="2025312"/>
    <lineage>
        <taxon>Bacteria</taxon>
        <taxon>Pseudomonadati</taxon>
        <taxon>Bacteroidota</taxon>
        <taxon>Cytophagia</taxon>
        <taxon>Cytophagales</taxon>
        <taxon>Spirosomataceae</taxon>
        <taxon>Larkinella</taxon>
    </lineage>
</organism>
<evidence type="ECO:0000313" key="11">
    <source>
        <dbReference type="Proteomes" id="UP000271925"/>
    </source>
</evidence>
<keyword evidence="8" id="KW-0704">Schiff base</keyword>
<evidence type="ECO:0000256" key="4">
    <source>
        <dbReference type="ARBA" id="ARBA00023066"/>
    </source>
</evidence>
<keyword evidence="7" id="KW-0456">Lyase</keyword>
<keyword evidence="5" id="KW-0620">Polyamine biosynthesis</keyword>
<name>A0A3P1C1S6_9BACT</name>
<dbReference type="PANTHER" id="PTHR33866">
    <property type="entry name" value="S-ADENOSYLMETHIONINE DECARBOXYLASE PROENZYME"/>
    <property type="match status" value="1"/>
</dbReference>
<evidence type="ECO:0000256" key="8">
    <source>
        <dbReference type="ARBA" id="ARBA00023270"/>
    </source>
</evidence>
<evidence type="ECO:0000256" key="5">
    <source>
        <dbReference type="ARBA" id="ARBA00023115"/>
    </source>
</evidence>
<keyword evidence="6" id="KW-0865">Zymogen</keyword>
<dbReference type="RefSeq" id="WP_124870372.1">
    <property type="nucleotide sequence ID" value="NZ_RQJO01000007.1"/>
</dbReference>
<keyword evidence="11" id="KW-1185">Reference proteome</keyword>
<evidence type="ECO:0000313" key="10">
    <source>
        <dbReference type="EMBL" id="RRB06754.1"/>
    </source>
</evidence>
<keyword evidence="9" id="KW-0670">Pyruvate</keyword>
<comment type="cofactor">
    <cofactor evidence="1">
        <name>pyruvate</name>
        <dbReference type="ChEBI" id="CHEBI:15361"/>
    </cofactor>
</comment>